<reference evidence="2 3" key="1">
    <citation type="submission" date="2014-04" db="EMBL/GenBank/DDBJ databases">
        <authorList>
            <consortium name="DOE Joint Genome Institute"/>
            <person name="Kuo A."/>
            <person name="Kohler A."/>
            <person name="Costa M.D."/>
            <person name="Nagy L.G."/>
            <person name="Floudas D."/>
            <person name="Copeland A."/>
            <person name="Barry K.W."/>
            <person name="Cichocki N."/>
            <person name="Veneault-Fourrey C."/>
            <person name="LaButti K."/>
            <person name="Lindquist E.A."/>
            <person name="Lipzen A."/>
            <person name="Lundell T."/>
            <person name="Morin E."/>
            <person name="Murat C."/>
            <person name="Sun H."/>
            <person name="Tunlid A."/>
            <person name="Henrissat B."/>
            <person name="Grigoriev I.V."/>
            <person name="Hibbett D.S."/>
            <person name="Martin F."/>
            <person name="Nordberg H.P."/>
            <person name="Cantor M.N."/>
            <person name="Hua S.X."/>
        </authorList>
    </citation>
    <scope>NUCLEOTIDE SEQUENCE [LARGE SCALE GENOMIC DNA]</scope>
    <source>
        <strain evidence="2 3">Marx 270</strain>
    </source>
</reference>
<dbReference type="HOGENOM" id="CLU_062064_0_0_1"/>
<dbReference type="AlphaFoldDB" id="A0A0C3KRB3"/>
<dbReference type="Proteomes" id="UP000054217">
    <property type="component" value="Unassembled WGS sequence"/>
</dbReference>
<feature type="compositionally biased region" description="Polar residues" evidence="1">
    <location>
        <begin position="1"/>
        <end position="10"/>
    </location>
</feature>
<sequence length="337" mass="38224">MSSQCKSKTPQPTPGHVHNYSQVVDDKLVILTDDSTDTEQEKTVEKAHRQEENEHREREHEVERKAKREEAKRLTSAVYNVNTTQKVPGASVVVITTRRAPCTCCVVSLTVEQCEPGQGKTRACVPCHNKKKTYSWMREEVVAGPSWKRAGTGSSQGEKKKRTQGKGKVKVTETEEVDDEREIGREDEEEPQTPHEGPSGVGVHMRWVEWEQEWQLQAAERYAEAHERAALAFERMVAAAERMTEVAERTADKWGTYRTWVEWAGMRRRQDAHEAKMAELKRAGGGWKRPQSEAVEDKDEEADEGAEGDNKEEVGGEKEGGGEQEVVENKQWKSRVE</sequence>
<reference evidence="3" key="2">
    <citation type="submission" date="2015-01" db="EMBL/GenBank/DDBJ databases">
        <title>Evolutionary Origins and Diversification of the Mycorrhizal Mutualists.</title>
        <authorList>
            <consortium name="DOE Joint Genome Institute"/>
            <consortium name="Mycorrhizal Genomics Consortium"/>
            <person name="Kohler A."/>
            <person name="Kuo A."/>
            <person name="Nagy L.G."/>
            <person name="Floudas D."/>
            <person name="Copeland A."/>
            <person name="Barry K.W."/>
            <person name="Cichocki N."/>
            <person name="Veneault-Fourrey C."/>
            <person name="LaButti K."/>
            <person name="Lindquist E.A."/>
            <person name="Lipzen A."/>
            <person name="Lundell T."/>
            <person name="Morin E."/>
            <person name="Murat C."/>
            <person name="Riley R."/>
            <person name="Ohm R."/>
            <person name="Sun H."/>
            <person name="Tunlid A."/>
            <person name="Henrissat B."/>
            <person name="Grigoriev I.V."/>
            <person name="Hibbett D.S."/>
            <person name="Martin F."/>
        </authorList>
    </citation>
    <scope>NUCLEOTIDE SEQUENCE [LARGE SCALE GENOMIC DNA]</scope>
    <source>
        <strain evidence="3">Marx 270</strain>
    </source>
</reference>
<keyword evidence="3" id="KW-1185">Reference proteome</keyword>
<accession>A0A0C3KRB3</accession>
<evidence type="ECO:0000313" key="3">
    <source>
        <dbReference type="Proteomes" id="UP000054217"/>
    </source>
</evidence>
<proteinExistence type="predicted"/>
<feature type="region of interest" description="Disordered" evidence="1">
    <location>
        <begin position="275"/>
        <end position="337"/>
    </location>
</feature>
<evidence type="ECO:0000313" key="2">
    <source>
        <dbReference type="EMBL" id="KIO12087.1"/>
    </source>
</evidence>
<feature type="region of interest" description="Disordered" evidence="1">
    <location>
        <begin position="1"/>
        <end position="69"/>
    </location>
</feature>
<organism evidence="2 3">
    <name type="scientific">Pisolithus tinctorius Marx 270</name>
    <dbReference type="NCBI Taxonomy" id="870435"/>
    <lineage>
        <taxon>Eukaryota</taxon>
        <taxon>Fungi</taxon>
        <taxon>Dikarya</taxon>
        <taxon>Basidiomycota</taxon>
        <taxon>Agaricomycotina</taxon>
        <taxon>Agaricomycetes</taxon>
        <taxon>Agaricomycetidae</taxon>
        <taxon>Boletales</taxon>
        <taxon>Sclerodermatineae</taxon>
        <taxon>Pisolithaceae</taxon>
        <taxon>Pisolithus</taxon>
    </lineage>
</organism>
<feature type="compositionally biased region" description="Basic residues" evidence="1">
    <location>
        <begin position="159"/>
        <end position="169"/>
    </location>
</feature>
<feature type="compositionally biased region" description="Acidic residues" evidence="1">
    <location>
        <begin position="294"/>
        <end position="307"/>
    </location>
</feature>
<feature type="region of interest" description="Disordered" evidence="1">
    <location>
        <begin position="145"/>
        <end position="201"/>
    </location>
</feature>
<feature type="compositionally biased region" description="Acidic residues" evidence="1">
    <location>
        <begin position="174"/>
        <end position="191"/>
    </location>
</feature>
<name>A0A0C3KRB3_PISTI</name>
<evidence type="ECO:0000256" key="1">
    <source>
        <dbReference type="SAM" id="MobiDB-lite"/>
    </source>
</evidence>
<dbReference type="EMBL" id="KN831948">
    <property type="protein sequence ID" value="KIO12087.1"/>
    <property type="molecule type" value="Genomic_DNA"/>
</dbReference>
<feature type="compositionally biased region" description="Basic and acidic residues" evidence="1">
    <location>
        <begin position="39"/>
        <end position="69"/>
    </location>
</feature>
<feature type="compositionally biased region" description="Basic and acidic residues" evidence="1">
    <location>
        <begin position="308"/>
        <end position="337"/>
    </location>
</feature>
<gene>
    <name evidence="2" type="ORF">M404DRAFT_19923</name>
</gene>
<dbReference type="STRING" id="870435.A0A0C3KRB3"/>
<dbReference type="InParanoid" id="A0A0C3KRB3"/>
<protein>
    <submittedName>
        <fullName evidence="2">Uncharacterized protein</fullName>
    </submittedName>
</protein>